<organism evidence="1 2">
    <name type="scientific">Pseudomonas indica</name>
    <dbReference type="NCBI Taxonomy" id="137658"/>
    <lineage>
        <taxon>Bacteria</taxon>
        <taxon>Pseudomonadati</taxon>
        <taxon>Pseudomonadota</taxon>
        <taxon>Gammaproteobacteria</taxon>
        <taxon>Pseudomonadales</taxon>
        <taxon>Pseudomonadaceae</taxon>
        <taxon>Pseudomonas</taxon>
    </lineage>
</organism>
<dbReference type="Proteomes" id="UP000198706">
    <property type="component" value="Unassembled WGS sequence"/>
</dbReference>
<proteinExistence type="predicted"/>
<protein>
    <recommendedName>
        <fullName evidence="3">Lipoprotein</fullName>
    </recommendedName>
</protein>
<evidence type="ECO:0008006" key="3">
    <source>
        <dbReference type="Google" id="ProtNLM"/>
    </source>
</evidence>
<dbReference type="OrthoDB" id="9941503at2"/>
<dbReference type="EMBL" id="FNFD01000038">
    <property type="protein sequence ID" value="SDL97606.1"/>
    <property type="molecule type" value="Genomic_DNA"/>
</dbReference>
<gene>
    <name evidence="1" type="ORF">SAMN05216186_13821</name>
</gene>
<reference evidence="1 2" key="1">
    <citation type="submission" date="2016-10" db="EMBL/GenBank/DDBJ databases">
        <authorList>
            <person name="de Groot N.N."/>
        </authorList>
    </citation>
    <scope>NUCLEOTIDE SEQUENCE [LARGE SCALE GENOMIC DNA]</scope>
    <source>
        <strain evidence="1 2">JCM 21544</strain>
    </source>
</reference>
<evidence type="ECO:0000313" key="1">
    <source>
        <dbReference type="EMBL" id="SDL97606.1"/>
    </source>
</evidence>
<dbReference type="RefSeq" id="WP_084336448.1">
    <property type="nucleotide sequence ID" value="NZ_CBKZNZ010000085.1"/>
</dbReference>
<sequence length="117" mass="14721">MSCQRFLLALLCLGLGGCVVYDDRPYYAYPRQSIYVAGWDSPRYRYDDGYRLHYRSYSAPRYYNPPRYYAAPRFIAPPPRYLPYRHEHHRREWRDDRRWRDAYERPRREWRHEGHRR</sequence>
<dbReference type="PROSITE" id="PS51257">
    <property type="entry name" value="PROKAR_LIPOPROTEIN"/>
    <property type="match status" value="1"/>
</dbReference>
<name>A0A1G9PFL2_9PSED</name>
<accession>A0A1G9PFL2</accession>
<dbReference type="STRING" id="137658.SAMN05216186_13821"/>
<dbReference type="AlphaFoldDB" id="A0A1G9PFL2"/>
<keyword evidence="2" id="KW-1185">Reference proteome</keyword>
<evidence type="ECO:0000313" key="2">
    <source>
        <dbReference type="Proteomes" id="UP000198706"/>
    </source>
</evidence>